<evidence type="ECO:0000313" key="1">
    <source>
        <dbReference type="EMBL" id="PLW43635.1"/>
    </source>
</evidence>
<dbReference type="EMBL" id="PGCJ01000145">
    <property type="protein sequence ID" value="PLW43635.1"/>
    <property type="molecule type" value="Genomic_DNA"/>
</dbReference>
<evidence type="ECO:0000313" key="2">
    <source>
        <dbReference type="Proteomes" id="UP000235388"/>
    </source>
</evidence>
<organism evidence="1 2">
    <name type="scientific">Puccinia coronata f. sp. avenae</name>
    <dbReference type="NCBI Taxonomy" id="200324"/>
    <lineage>
        <taxon>Eukaryota</taxon>
        <taxon>Fungi</taxon>
        <taxon>Dikarya</taxon>
        <taxon>Basidiomycota</taxon>
        <taxon>Pucciniomycotina</taxon>
        <taxon>Pucciniomycetes</taxon>
        <taxon>Pucciniales</taxon>
        <taxon>Pucciniaceae</taxon>
        <taxon>Puccinia</taxon>
    </lineage>
</organism>
<gene>
    <name evidence="1" type="ORF">PCANC_10823</name>
</gene>
<accession>A0A2N5V0W2</accession>
<protein>
    <submittedName>
        <fullName evidence="1">Uncharacterized protein</fullName>
    </submittedName>
</protein>
<name>A0A2N5V0W2_9BASI</name>
<proteinExistence type="predicted"/>
<sequence>MSSTTTAPTRGFTACDVVAPGERLVPTRREITPHRTGKRLYQPAEKLFVGEQVQAGTGFKLLGEE</sequence>
<keyword evidence="2" id="KW-1185">Reference proteome</keyword>
<reference evidence="1 2" key="1">
    <citation type="submission" date="2017-11" db="EMBL/GenBank/DDBJ databases">
        <title>De novo assembly and phasing of dikaryotic genomes from two isolates of Puccinia coronata f. sp. avenae, the causal agent of oat crown rust.</title>
        <authorList>
            <person name="Miller M.E."/>
            <person name="Zhang Y."/>
            <person name="Omidvar V."/>
            <person name="Sperschneider J."/>
            <person name="Schwessinger B."/>
            <person name="Raley C."/>
            <person name="Palmer J.M."/>
            <person name="Garnica D."/>
            <person name="Upadhyaya N."/>
            <person name="Rathjen J."/>
            <person name="Taylor J.M."/>
            <person name="Park R.F."/>
            <person name="Dodds P.N."/>
            <person name="Hirsch C.D."/>
            <person name="Kianian S.F."/>
            <person name="Figueroa M."/>
        </authorList>
    </citation>
    <scope>NUCLEOTIDE SEQUENCE [LARGE SCALE GENOMIC DNA]</scope>
    <source>
        <strain evidence="1">12NC29</strain>
    </source>
</reference>
<comment type="caution">
    <text evidence="1">The sequence shown here is derived from an EMBL/GenBank/DDBJ whole genome shotgun (WGS) entry which is preliminary data.</text>
</comment>
<dbReference type="Proteomes" id="UP000235388">
    <property type="component" value="Unassembled WGS sequence"/>
</dbReference>
<dbReference type="AlphaFoldDB" id="A0A2N5V0W2"/>